<dbReference type="Gene3D" id="3.90.1170.50">
    <property type="entry name" value="Aldehyde oxidase/xanthine dehydrogenase, a/b hammerhead"/>
    <property type="match status" value="1"/>
</dbReference>
<proteinExistence type="predicted"/>
<keyword evidence="1" id="KW-0500">Molybdenum</keyword>
<feature type="domain" description="Aldehyde oxidase/xanthine dehydrogenase a/b hammerhead" evidence="3">
    <location>
        <begin position="32"/>
        <end position="143"/>
    </location>
</feature>
<dbReference type="SUPFAM" id="SSF54665">
    <property type="entry name" value="CO dehydrogenase molybdoprotein N-domain-like"/>
    <property type="match status" value="1"/>
</dbReference>
<dbReference type="EMBL" id="FMTM01000014">
    <property type="protein sequence ID" value="SCW85685.1"/>
    <property type="molecule type" value="Genomic_DNA"/>
</dbReference>
<reference evidence="4 5" key="1">
    <citation type="submission" date="2016-10" db="EMBL/GenBank/DDBJ databases">
        <authorList>
            <person name="de Groot N.N."/>
        </authorList>
    </citation>
    <scope>NUCLEOTIDE SEQUENCE [LARGE SCALE GENOMIC DNA]</scope>
    <source>
        <strain evidence="4 5">CGMCC 1.3401</strain>
    </source>
</reference>
<evidence type="ECO:0000256" key="2">
    <source>
        <dbReference type="ARBA" id="ARBA00023002"/>
    </source>
</evidence>
<dbReference type="InterPro" id="IPR036856">
    <property type="entry name" value="Ald_Oxase/Xan_DH_a/b_sf"/>
</dbReference>
<dbReference type="PANTHER" id="PTHR11908:SF132">
    <property type="entry name" value="ALDEHYDE OXIDASE 1-RELATED"/>
    <property type="match status" value="1"/>
</dbReference>
<dbReference type="InterPro" id="IPR037165">
    <property type="entry name" value="AldOxase/xan_DH_Mopterin-bd_sf"/>
</dbReference>
<evidence type="ECO:0000256" key="1">
    <source>
        <dbReference type="ARBA" id="ARBA00022505"/>
    </source>
</evidence>
<dbReference type="SMART" id="SM01008">
    <property type="entry name" value="Ald_Xan_dh_C"/>
    <property type="match status" value="1"/>
</dbReference>
<evidence type="ECO:0000259" key="3">
    <source>
        <dbReference type="SMART" id="SM01008"/>
    </source>
</evidence>
<dbReference type="Proteomes" id="UP000199542">
    <property type="component" value="Unassembled WGS sequence"/>
</dbReference>
<evidence type="ECO:0000313" key="4">
    <source>
        <dbReference type="EMBL" id="SCW85685.1"/>
    </source>
</evidence>
<dbReference type="InterPro" id="IPR046867">
    <property type="entry name" value="AldOxase/xan_DH_MoCoBD2"/>
</dbReference>
<dbReference type="AlphaFoldDB" id="A0A1G4TYF4"/>
<sequence>MTVMEPKIKRGDAADGVLGGRLSRLDGPAKITGKANYALENQIDGVVHGVMVQSTIAAGTISSMDISKAEASPGVLLVLTPDNIMELKSATTWAGTPGPEGPYLALTNEIAFSGQHVAAVFAETLEQATAAAALIKVSYDEKQAIFGFDDPRAGEGIAVEQMTIEWGNAEQALAEAPVRIEAEYKTPREYNVPIEPHGLIAKWDGDVLTLWEPSQWVDGMARSYAEWFELPFENVRIISPYIGGGFGSKALSLPHAALAIMAARKLGRPVKLAVTRAQTFTAFGGRPATQQTLALGATKEGKLLSIVQRGASETAMTGVAVEPLGAVTSIMYDVANFSSRQNIVPVHTVLPGALRAPGENPSAWGLESAIDELAYAVGIDPVEIRLLNYAERDPHAKIPWSTRQLREAFAVGGEAFGWSKRSPQPRSMRDGNALIGWGVAAGTYPVRRTPGEALVRILADGTAEVASSGIDMGQGTYTIMAQTAAEILGIPVEQIHVKLGDSALPRAPVAGGSQLANLMTGAVHKAALAARDELIGLALNDANSPFRDAQANTLTISEGRILPPRGEGDGVAIADFMRQIGREKVETLRDTLPEDKRDGKDRYDNFTTMMTMKAPTEGGYSLHSWCAHFVEVRVDEDFGTVRVSRMVSALDSGRLYNPKLAESQWRGGIIMGIGQALLEEGIVDERYARVINNNLADYLVPTNSDVPDLQVISVGIPDYRASVLGGKAVGELPIVGVAPAIANAVFHATGKRIRSLPITLEKLI</sequence>
<dbReference type="InterPro" id="IPR008274">
    <property type="entry name" value="AldOxase/xan_DH_MoCoBD1"/>
</dbReference>
<evidence type="ECO:0000313" key="5">
    <source>
        <dbReference type="Proteomes" id="UP000199542"/>
    </source>
</evidence>
<dbReference type="Pfam" id="PF01315">
    <property type="entry name" value="Ald_Xan_dh_C"/>
    <property type="match status" value="1"/>
</dbReference>
<dbReference type="Gene3D" id="3.30.365.10">
    <property type="entry name" value="Aldehyde oxidase/xanthine dehydrogenase, molybdopterin binding domain"/>
    <property type="match status" value="4"/>
</dbReference>
<dbReference type="Pfam" id="PF20256">
    <property type="entry name" value="MoCoBD_2"/>
    <property type="match status" value="1"/>
</dbReference>
<dbReference type="RefSeq" id="WP_092588126.1">
    <property type="nucleotide sequence ID" value="NZ_FMTM01000014.1"/>
</dbReference>
<dbReference type="GO" id="GO:0016491">
    <property type="term" value="F:oxidoreductase activity"/>
    <property type="evidence" value="ECO:0007669"/>
    <property type="project" value="UniProtKB-KW"/>
</dbReference>
<protein>
    <submittedName>
        <fullName evidence="4">Xanthine dehydrogenase YagR molybdenum-binding subunit</fullName>
    </submittedName>
</protein>
<organism evidence="4 5">
    <name type="scientific">Rhizobium mongolense subsp. loessense</name>
    <dbReference type="NCBI Taxonomy" id="158890"/>
    <lineage>
        <taxon>Bacteria</taxon>
        <taxon>Pseudomonadati</taxon>
        <taxon>Pseudomonadota</taxon>
        <taxon>Alphaproteobacteria</taxon>
        <taxon>Hyphomicrobiales</taxon>
        <taxon>Rhizobiaceae</taxon>
        <taxon>Rhizobium/Agrobacterium group</taxon>
        <taxon>Rhizobium</taxon>
    </lineage>
</organism>
<dbReference type="GO" id="GO:0005506">
    <property type="term" value="F:iron ion binding"/>
    <property type="evidence" value="ECO:0007669"/>
    <property type="project" value="InterPro"/>
</dbReference>
<dbReference type="SUPFAM" id="SSF56003">
    <property type="entry name" value="Molybdenum cofactor-binding domain"/>
    <property type="match status" value="1"/>
</dbReference>
<keyword evidence="2" id="KW-0560">Oxidoreductase</keyword>
<dbReference type="Pfam" id="PF02738">
    <property type="entry name" value="MoCoBD_1"/>
    <property type="match status" value="1"/>
</dbReference>
<dbReference type="PANTHER" id="PTHR11908">
    <property type="entry name" value="XANTHINE DEHYDROGENASE"/>
    <property type="match status" value="1"/>
</dbReference>
<dbReference type="InterPro" id="IPR016208">
    <property type="entry name" value="Ald_Oxase/xanthine_DH-like"/>
</dbReference>
<name>A0A1G4TYF4_9HYPH</name>
<accession>A0A1G4TYF4</accession>
<gene>
    <name evidence="4" type="ORF">SAMN02927900_05715</name>
</gene>
<dbReference type="InterPro" id="IPR000674">
    <property type="entry name" value="Ald_Oxase/Xan_DH_a/b"/>
</dbReference>